<proteinExistence type="inferred from homology"/>
<dbReference type="EMBL" id="CP003051">
    <property type="protein sequence ID" value="AGA90810.1"/>
    <property type="molecule type" value="Genomic_DNA"/>
</dbReference>
<feature type="chain" id="PRO_5003943227" evidence="3">
    <location>
        <begin position="21"/>
        <end position="353"/>
    </location>
</feature>
<dbReference type="Pfam" id="PF25967">
    <property type="entry name" value="RND-MFP_C"/>
    <property type="match status" value="1"/>
</dbReference>
<evidence type="ECO:0000256" key="1">
    <source>
        <dbReference type="ARBA" id="ARBA00009477"/>
    </source>
</evidence>
<dbReference type="eggNOG" id="COG0845">
    <property type="taxonomic scope" value="Bacteria"/>
</dbReference>
<sequence>MLTRSLLFLLSLVIAGGAAAEPPATSLPTTTAEYHSIPREYRLDGVVEAIQRTTVSAQTQGQVEEIRYDVDDYVEKGAVLVKLRGTEHRARVTQAAADLKSATAKLEQTRDEYERIKGLFAKRNVSESQMDETAADLKAAQAAKESAMAQLEQAQEQLSYTEIRAPYSGIVTHRHVELGEMASPGTPIMTGVSLDELRVVVEVPQSLIPAVRSGGDIYVYLPDGERLAVTDVTVFPFADMGSNTFTVRLRLPVGTKALFPGMYVKTGFVTGEQRELVVPQAAVVYRSELTAVYVEDDDGRLALRQIRAGRVIDDGIVVLAGLDEGERVVLDPIAAGRLIKAQAAPATGDHEDD</sequence>
<evidence type="ECO:0000259" key="5">
    <source>
        <dbReference type="Pfam" id="PF25967"/>
    </source>
</evidence>
<feature type="coiled-coil region" evidence="2">
    <location>
        <begin position="92"/>
        <end position="164"/>
    </location>
</feature>
<protein>
    <submittedName>
        <fullName evidence="7">RND family efflux transporter, MFP subunit</fullName>
    </submittedName>
</protein>
<dbReference type="GO" id="GO:1990281">
    <property type="term" value="C:efflux pump complex"/>
    <property type="evidence" value="ECO:0007669"/>
    <property type="project" value="TreeGrafter"/>
</dbReference>
<dbReference type="RefSeq" id="WP_015280950.1">
    <property type="nucleotide sequence ID" value="NC_019940.1"/>
</dbReference>
<evidence type="ECO:0000256" key="3">
    <source>
        <dbReference type="SAM" id="SignalP"/>
    </source>
</evidence>
<feature type="domain" description="CzcB-like barrel-sandwich hybrid" evidence="6">
    <location>
        <begin position="53"/>
        <end position="186"/>
    </location>
</feature>
<feature type="domain" description="Multidrug resistance protein MdtA-like C-terminal permuted SH3" evidence="5">
    <location>
        <begin position="276"/>
        <end position="332"/>
    </location>
</feature>
<dbReference type="InterPro" id="IPR058647">
    <property type="entry name" value="BSH_CzcB-like"/>
</dbReference>
<evidence type="ECO:0000313" key="7">
    <source>
        <dbReference type="EMBL" id="AGA90810.1"/>
    </source>
</evidence>
<dbReference type="GO" id="GO:0015562">
    <property type="term" value="F:efflux transmembrane transporter activity"/>
    <property type="evidence" value="ECO:0007669"/>
    <property type="project" value="TreeGrafter"/>
</dbReference>
<feature type="signal peptide" evidence="3">
    <location>
        <begin position="1"/>
        <end position="20"/>
    </location>
</feature>
<dbReference type="STRING" id="765912.Thimo_2056"/>
<dbReference type="InterPro" id="IPR058792">
    <property type="entry name" value="Beta-barrel_RND_2"/>
</dbReference>
<dbReference type="Pfam" id="PF25973">
    <property type="entry name" value="BSH_CzcB"/>
    <property type="match status" value="1"/>
</dbReference>
<dbReference type="Pfam" id="PF25954">
    <property type="entry name" value="Beta-barrel_RND_2"/>
    <property type="match status" value="1"/>
</dbReference>
<evidence type="ECO:0000256" key="2">
    <source>
        <dbReference type="SAM" id="Coils"/>
    </source>
</evidence>
<dbReference type="PANTHER" id="PTHR30469">
    <property type="entry name" value="MULTIDRUG RESISTANCE PROTEIN MDTA"/>
    <property type="match status" value="1"/>
</dbReference>
<evidence type="ECO:0000259" key="6">
    <source>
        <dbReference type="Pfam" id="PF25973"/>
    </source>
</evidence>
<dbReference type="Gene3D" id="2.40.50.100">
    <property type="match status" value="1"/>
</dbReference>
<accession>L0GZK0</accession>
<dbReference type="AlphaFoldDB" id="L0GZK0"/>
<dbReference type="PANTHER" id="PTHR30469:SF18">
    <property type="entry name" value="RESISTANCE-NODULATION-CELL DIVISION (RND) EFFLUX MEMBRANE FUSION PROTEIN-RELATED"/>
    <property type="match status" value="1"/>
</dbReference>
<keyword evidence="8" id="KW-1185">Reference proteome</keyword>
<dbReference type="OrthoDB" id="5730196at2"/>
<reference evidence="7 8" key="1">
    <citation type="submission" date="2011-09" db="EMBL/GenBank/DDBJ databases">
        <title>Complete sequence of chromosome of Thioflavicoccus mobilis 8321.</title>
        <authorList>
            <consortium name="US DOE Joint Genome Institute"/>
            <person name="Lucas S."/>
            <person name="Han J."/>
            <person name="Lapidus A."/>
            <person name="Cheng J.-F."/>
            <person name="Goodwin L."/>
            <person name="Pitluck S."/>
            <person name="Peters L."/>
            <person name="Ovchinnikova G."/>
            <person name="Lu M."/>
            <person name="Detter J.C."/>
            <person name="Han C."/>
            <person name="Tapia R."/>
            <person name="Land M."/>
            <person name="Hauser L."/>
            <person name="Kyrpides N."/>
            <person name="Ivanova N."/>
            <person name="Pagani I."/>
            <person name="Vogl K."/>
            <person name="Liu Z."/>
            <person name="Imhoff J."/>
            <person name="Thiel V."/>
            <person name="Frigaard N.-U."/>
            <person name="Bryant D."/>
            <person name="Woyke T."/>
        </authorList>
    </citation>
    <scope>NUCLEOTIDE SEQUENCE [LARGE SCALE GENOMIC DNA]</scope>
    <source>
        <strain evidence="7 8">8321</strain>
    </source>
</reference>
<organism evidence="7 8">
    <name type="scientific">Thioflavicoccus mobilis 8321</name>
    <dbReference type="NCBI Taxonomy" id="765912"/>
    <lineage>
        <taxon>Bacteria</taxon>
        <taxon>Pseudomonadati</taxon>
        <taxon>Pseudomonadota</taxon>
        <taxon>Gammaproteobacteria</taxon>
        <taxon>Chromatiales</taxon>
        <taxon>Chromatiaceae</taxon>
        <taxon>Thioflavicoccus</taxon>
    </lineage>
</organism>
<comment type="similarity">
    <text evidence="1">Belongs to the membrane fusion protein (MFP) (TC 8.A.1) family.</text>
</comment>
<keyword evidence="2" id="KW-0175">Coiled coil</keyword>
<evidence type="ECO:0000259" key="4">
    <source>
        <dbReference type="Pfam" id="PF25954"/>
    </source>
</evidence>
<dbReference type="Gene3D" id="2.40.420.20">
    <property type="match status" value="1"/>
</dbReference>
<dbReference type="KEGG" id="tmb:Thimo_2056"/>
<feature type="domain" description="CusB-like beta-barrel" evidence="4">
    <location>
        <begin position="199"/>
        <end position="268"/>
    </location>
</feature>
<evidence type="ECO:0000313" key="8">
    <source>
        <dbReference type="Proteomes" id="UP000010816"/>
    </source>
</evidence>
<dbReference type="Gene3D" id="2.40.30.170">
    <property type="match status" value="1"/>
</dbReference>
<dbReference type="Gene3D" id="1.10.287.470">
    <property type="entry name" value="Helix hairpin bin"/>
    <property type="match status" value="1"/>
</dbReference>
<dbReference type="NCBIfam" id="TIGR01730">
    <property type="entry name" value="RND_mfp"/>
    <property type="match status" value="1"/>
</dbReference>
<dbReference type="HOGENOM" id="CLU_018816_1_4_6"/>
<gene>
    <name evidence="7" type="ORF">Thimo_2056</name>
</gene>
<dbReference type="SUPFAM" id="SSF111369">
    <property type="entry name" value="HlyD-like secretion proteins"/>
    <property type="match status" value="1"/>
</dbReference>
<dbReference type="Proteomes" id="UP000010816">
    <property type="component" value="Chromosome"/>
</dbReference>
<dbReference type="InterPro" id="IPR006143">
    <property type="entry name" value="RND_pump_MFP"/>
</dbReference>
<dbReference type="InterPro" id="IPR058627">
    <property type="entry name" value="MdtA-like_C"/>
</dbReference>
<keyword evidence="3" id="KW-0732">Signal</keyword>
<name>L0GZK0_9GAMM</name>